<reference evidence="3" key="1">
    <citation type="submission" date="2016-10" db="EMBL/GenBank/DDBJ databases">
        <authorList>
            <person name="Varghese N."/>
            <person name="Submissions S."/>
        </authorList>
    </citation>
    <scope>NUCLEOTIDE SEQUENCE [LARGE SCALE GENOMIC DNA]</scope>
    <source>
        <strain evidence="3">CGMCC 4.3530</strain>
    </source>
</reference>
<protein>
    <submittedName>
        <fullName evidence="2">Uncharacterized protein</fullName>
    </submittedName>
</protein>
<proteinExistence type="predicted"/>
<name>A0A1H3GBF3_9PSEU</name>
<dbReference type="RefSeq" id="WP_218157389.1">
    <property type="nucleotide sequence ID" value="NZ_FNOK01000018.1"/>
</dbReference>
<sequence>MFHNVEDFDDVSTSLQTIQNEIDEVSSTVRQHHTEINDRVESAETENNQLEQRLDKLDDQLQQLGDQIAVLERRALTTSTNRADLDTRTPTERRLARSARRAKELERELLPEHTRKYKKNSISTFENQVQELADNESTLVEVIAELAGLAKRDPRTAEHQAARASYTQAKTQVETSRRFVTPHRRQAIEDDRATLAADAKKRAKHGAEIDAGKQDWFRLCRALRNRISKAIDSGAALPPWFTTVLGPTPPAARTEKWVNTATLLLAYRAMYEVTDLVVALGPKPSRNGASLRHTLYEELEDELRTYRRR</sequence>
<gene>
    <name evidence="2" type="ORF">SAMN05216215_1018116</name>
</gene>
<accession>A0A1H3GBF3</accession>
<dbReference type="EMBL" id="FNOK01000018">
    <property type="protein sequence ID" value="SDY00653.1"/>
    <property type="molecule type" value="Genomic_DNA"/>
</dbReference>
<evidence type="ECO:0000313" key="3">
    <source>
        <dbReference type="Proteomes" id="UP000199529"/>
    </source>
</evidence>
<evidence type="ECO:0000256" key="1">
    <source>
        <dbReference type="SAM" id="Coils"/>
    </source>
</evidence>
<dbReference type="Proteomes" id="UP000199529">
    <property type="component" value="Unassembled WGS sequence"/>
</dbReference>
<evidence type="ECO:0000313" key="2">
    <source>
        <dbReference type="EMBL" id="SDY00653.1"/>
    </source>
</evidence>
<keyword evidence="3" id="KW-1185">Reference proteome</keyword>
<keyword evidence="1" id="KW-0175">Coiled coil</keyword>
<dbReference type="AlphaFoldDB" id="A0A1H3GBF3"/>
<feature type="coiled-coil region" evidence="1">
    <location>
        <begin position="33"/>
        <end position="74"/>
    </location>
</feature>
<dbReference type="Gene3D" id="3.90.20.10">
    <property type="match status" value="1"/>
</dbReference>
<dbReference type="STRING" id="418495.SAMN05216215_1018116"/>
<organism evidence="2 3">
    <name type="scientific">Saccharopolyspora shandongensis</name>
    <dbReference type="NCBI Taxonomy" id="418495"/>
    <lineage>
        <taxon>Bacteria</taxon>
        <taxon>Bacillati</taxon>
        <taxon>Actinomycetota</taxon>
        <taxon>Actinomycetes</taxon>
        <taxon>Pseudonocardiales</taxon>
        <taxon>Pseudonocardiaceae</taxon>
        <taxon>Saccharopolyspora</taxon>
    </lineage>
</organism>